<comment type="subcellular location">
    <subcellularLocation>
        <location evidence="16">Cell membrane</location>
        <topology evidence="16">Peripheral membrane protein</topology>
    </subcellularLocation>
    <subcellularLocation>
        <location evidence="2">Membrane</location>
        <topology evidence="2">Peripheral membrane protein</topology>
    </subcellularLocation>
</comment>
<keyword evidence="9 16" id="KW-1278">Translocase</keyword>
<dbReference type="InterPro" id="IPR023366">
    <property type="entry name" value="ATP_synth_asu-like_sf"/>
</dbReference>
<dbReference type="InterPro" id="IPR005294">
    <property type="entry name" value="ATP_synth_F1_asu"/>
</dbReference>
<evidence type="ECO:0000256" key="14">
    <source>
        <dbReference type="ARBA" id="ARBA00024342"/>
    </source>
</evidence>
<evidence type="ECO:0000313" key="21">
    <source>
        <dbReference type="Proteomes" id="UP000194450"/>
    </source>
</evidence>
<dbReference type="CDD" id="cd18113">
    <property type="entry name" value="ATP-synt_F1_alpha_C"/>
    <property type="match status" value="1"/>
</dbReference>
<dbReference type="AlphaFoldDB" id="A0A1Y6ECW1"/>
<dbReference type="PANTHER" id="PTHR48082:SF2">
    <property type="entry name" value="ATP SYNTHASE SUBUNIT ALPHA, MITOCHONDRIAL"/>
    <property type="match status" value="1"/>
</dbReference>
<dbReference type="NCBIfam" id="NF009884">
    <property type="entry name" value="PRK13343.1"/>
    <property type="match status" value="1"/>
</dbReference>
<dbReference type="GO" id="GO:0045259">
    <property type="term" value="C:proton-transporting ATP synthase complex"/>
    <property type="evidence" value="ECO:0007669"/>
    <property type="project" value="UniProtKB-KW"/>
</dbReference>
<evidence type="ECO:0000256" key="8">
    <source>
        <dbReference type="ARBA" id="ARBA00022840"/>
    </source>
</evidence>
<dbReference type="Gene3D" id="2.40.30.20">
    <property type="match status" value="1"/>
</dbReference>
<dbReference type="GO" id="GO:0046933">
    <property type="term" value="F:proton-transporting ATP synthase activity, rotational mechanism"/>
    <property type="evidence" value="ECO:0007669"/>
    <property type="project" value="UniProtKB-UniRule"/>
</dbReference>
<feature type="binding site" evidence="16">
    <location>
        <begin position="169"/>
        <end position="176"/>
    </location>
    <ligand>
        <name>ATP</name>
        <dbReference type="ChEBI" id="CHEBI:30616"/>
    </ligand>
</feature>
<dbReference type="InterPro" id="IPR020003">
    <property type="entry name" value="ATPase_a/bsu_AS"/>
</dbReference>
<evidence type="ECO:0000256" key="4">
    <source>
        <dbReference type="ARBA" id="ARBA00022475"/>
    </source>
</evidence>
<dbReference type="Pfam" id="PF02874">
    <property type="entry name" value="ATP-synt_ab_N"/>
    <property type="match status" value="1"/>
</dbReference>
<keyword evidence="11 16" id="KW-0472">Membrane</keyword>
<comment type="subunit">
    <text evidence="15">F-type ATPases have 2 components, CF(1) - the catalytic core - and CF(0) - the membrane proton channel. CF(1) has five subunits: alpha(3), beta(3), gamma(1), delta(1), epsilon(1). CF(0) has four main subunits: a(1), b(1), b'(1) and c(9-12).</text>
</comment>
<evidence type="ECO:0000256" key="16">
    <source>
        <dbReference type="HAMAP-Rule" id="MF_01346"/>
    </source>
</evidence>
<dbReference type="Proteomes" id="UP000194450">
    <property type="component" value="Unassembled WGS sequence"/>
</dbReference>
<dbReference type="FunFam" id="3.40.50.300:FF:000002">
    <property type="entry name" value="ATP synthase subunit alpha"/>
    <property type="match status" value="1"/>
</dbReference>
<keyword evidence="6 16" id="KW-0547">Nucleotide-binding</keyword>
<dbReference type="GO" id="GO:0005886">
    <property type="term" value="C:plasma membrane"/>
    <property type="evidence" value="ECO:0007669"/>
    <property type="project" value="UniProtKB-SubCell"/>
</dbReference>
<dbReference type="GO" id="GO:0005524">
    <property type="term" value="F:ATP binding"/>
    <property type="evidence" value="ECO:0007669"/>
    <property type="project" value="UniProtKB-UniRule"/>
</dbReference>
<evidence type="ECO:0000256" key="1">
    <source>
        <dbReference type="ARBA" id="ARBA00003784"/>
    </source>
</evidence>
<proteinExistence type="inferred from homology"/>
<accession>A0A1Y6ECW1</accession>
<keyword evidence="12 16" id="KW-0139">CF(1)</keyword>
<comment type="similarity">
    <text evidence="14">Belongs to the ATPase alpha/beta chains family. T3SS ATPase subfamily.</text>
</comment>
<dbReference type="Gene3D" id="1.20.150.20">
    <property type="entry name" value="ATP synthase alpha/beta chain, C-terminal domain"/>
    <property type="match status" value="1"/>
</dbReference>
<dbReference type="FunFam" id="1.20.150.20:FF:000001">
    <property type="entry name" value="ATP synthase subunit alpha"/>
    <property type="match status" value="1"/>
</dbReference>
<evidence type="ECO:0000259" key="17">
    <source>
        <dbReference type="Pfam" id="PF00006"/>
    </source>
</evidence>
<dbReference type="CDD" id="cd18116">
    <property type="entry name" value="ATP-synt_F1_alpha_N"/>
    <property type="match status" value="1"/>
</dbReference>
<dbReference type="SUPFAM" id="SSF47917">
    <property type="entry name" value="C-terminal domain of alpha and beta subunits of F1 ATP synthase"/>
    <property type="match status" value="1"/>
</dbReference>
<dbReference type="SUPFAM" id="SSF52540">
    <property type="entry name" value="P-loop containing nucleoside triphosphate hydrolases"/>
    <property type="match status" value="1"/>
</dbReference>
<evidence type="ECO:0000256" key="10">
    <source>
        <dbReference type="ARBA" id="ARBA00023065"/>
    </source>
</evidence>
<dbReference type="InterPro" id="IPR038376">
    <property type="entry name" value="ATP_synth_asu_C_sf"/>
</dbReference>
<keyword evidence="4 16" id="KW-1003">Cell membrane</keyword>
<keyword evidence="7 16" id="KW-0375">Hydrogen ion transport</keyword>
<dbReference type="SUPFAM" id="SSF50615">
    <property type="entry name" value="N-terminal domain of alpha and beta subunits of F1 ATP synthase"/>
    <property type="match status" value="1"/>
</dbReference>
<organism evidence="20 21">
    <name type="scientific">Pseudidiomarina planktonica</name>
    <dbReference type="NCBI Taxonomy" id="1323738"/>
    <lineage>
        <taxon>Bacteria</taxon>
        <taxon>Pseudomonadati</taxon>
        <taxon>Pseudomonadota</taxon>
        <taxon>Gammaproteobacteria</taxon>
        <taxon>Alteromonadales</taxon>
        <taxon>Idiomarinaceae</taxon>
        <taxon>Pseudidiomarina</taxon>
    </lineage>
</organism>
<evidence type="ECO:0000256" key="6">
    <source>
        <dbReference type="ARBA" id="ARBA00022741"/>
    </source>
</evidence>
<reference evidence="21" key="1">
    <citation type="submission" date="2017-04" db="EMBL/GenBank/DDBJ databases">
        <authorList>
            <person name="Varghese N."/>
            <person name="Submissions S."/>
        </authorList>
    </citation>
    <scope>NUCLEOTIDE SEQUENCE [LARGE SCALE GENOMIC DNA]</scope>
</reference>
<evidence type="ECO:0000259" key="19">
    <source>
        <dbReference type="Pfam" id="PF02874"/>
    </source>
</evidence>
<evidence type="ECO:0000256" key="3">
    <source>
        <dbReference type="ARBA" id="ARBA00022448"/>
    </source>
</evidence>
<feature type="domain" description="ATPase F1/V1/A1 complex alpha/beta subunit N-terminal" evidence="19">
    <location>
        <begin position="28"/>
        <end position="92"/>
    </location>
</feature>
<dbReference type="EMBL" id="FXWH01000001">
    <property type="protein sequence ID" value="SMQ58023.1"/>
    <property type="molecule type" value="Genomic_DNA"/>
</dbReference>
<keyword evidence="5" id="KW-0997">Cell inner membrane</keyword>
<evidence type="ECO:0000256" key="7">
    <source>
        <dbReference type="ARBA" id="ARBA00022781"/>
    </source>
</evidence>
<evidence type="ECO:0000256" key="11">
    <source>
        <dbReference type="ARBA" id="ARBA00023136"/>
    </source>
</evidence>
<feature type="domain" description="ATPase F1/V1/A1 complex alpha/beta subunit nucleotide-binding" evidence="17">
    <location>
        <begin position="149"/>
        <end position="375"/>
    </location>
</feature>
<feature type="domain" description="ATP synthase alpha subunit C-terminal" evidence="18">
    <location>
        <begin position="382"/>
        <end position="507"/>
    </location>
</feature>
<dbReference type="PANTHER" id="PTHR48082">
    <property type="entry name" value="ATP SYNTHASE SUBUNIT ALPHA, MITOCHONDRIAL"/>
    <property type="match status" value="1"/>
</dbReference>
<comment type="function">
    <text evidence="1 16">Produces ATP from ADP in the presence of a proton gradient across the membrane. The alpha chain is a regulatory subunit.</text>
</comment>
<protein>
    <recommendedName>
        <fullName evidence="16">ATP synthase subunit alpha</fullName>
        <ecNumber evidence="16">7.1.2.2</ecNumber>
    </recommendedName>
    <alternativeName>
        <fullName evidence="16">ATP synthase F1 sector subunit alpha</fullName>
    </alternativeName>
    <alternativeName>
        <fullName evidence="16">F-ATPase subunit alpha</fullName>
    </alternativeName>
</protein>
<evidence type="ECO:0000256" key="13">
    <source>
        <dbReference type="ARBA" id="ARBA00023310"/>
    </source>
</evidence>
<dbReference type="Pfam" id="PF00306">
    <property type="entry name" value="ATP-synt_ab_C"/>
    <property type="match status" value="1"/>
</dbReference>
<keyword evidence="13 16" id="KW-0066">ATP synthesis</keyword>
<dbReference type="NCBIfam" id="TIGR00962">
    <property type="entry name" value="atpA"/>
    <property type="match status" value="1"/>
</dbReference>
<evidence type="ECO:0000313" key="20">
    <source>
        <dbReference type="EMBL" id="SMQ58023.1"/>
    </source>
</evidence>
<dbReference type="InterPro" id="IPR000793">
    <property type="entry name" value="ATP_synth_asu_C"/>
</dbReference>
<keyword evidence="21" id="KW-1185">Reference proteome</keyword>
<keyword evidence="8 16" id="KW-0067">ATP-binding</keyword>
<dbReference type="FunFam" id="2.40.30.20:FF:000001">
    <property type="entry name" value="ATP synthase subunit alpha"/>
    <property type="match status" value="1"/>
</dbReference>
<dbReference type="InterPro" id="IPR027417">
    <property type="entry name" value="P-loop_NTPase"/>
</dbReference>
<dbReference type="OrthoDB" id="9803053at2"/>
<keyword evidence="10 16" id="KW-0406">Ion transport</keyword>
<evidence type="ECO:0000256" key="15">
    <source>
        <dbReference type="ARBA" id="ARBA00026013"/>
    </source>
</evidence>
<evidence type="ECO:0000256" key="9">
    <source>
        <dbReference type="ARBA" id="ARBA00022967"/>
    </source>
</evidence>
<dbReference type="InterPro" id="IPR036121">
    <property type="entry name" value="ATPase_F1/V1/A1_a/bsu_N_sf"/>
</dbReference>
<comment type="catalytic activity">
    <reaction evidence="16">
        <text>ATP + H2O + 4 H(+)(in) = ADP + phosphate + 5 H(+)(out)</text>
        <dbReference type="Rhea" id="RHEA:57720"/>
        <dbReference type="ChEBI" id="CHEBI:15377"/>
        <dbReference type="ChEBI" id="CHEBI:15378"/>
        <dbReference type="ChEBI" id="CHEBI:30616"/>
        <dbReference type="ChEBI" id="CHEBI:43474"/>
        <dbReference type="ChEBI" id="CHEBI:456216"/>
        <dbReference type="EC" id="7.1.2.2"/>
    </reaction>
</comment>
<dbReference type="CDD" id="cd01132">
    <property type="entry name" value="F1-ATPase_alpha_CD"/>
    <property type="match status" value="1"/>
</dbReference>
<evidence type="ECO:0000259" key="18">
    <source>
        <dbReference type="Pfam" id="PF00306"/>
    </source>
</evidence>
<dbReference type="InterPro" id="IPR033732">
    <property type="entry name" value="ATP_synth_F1_a_nt-bd_dom"/>
</dbReference>
<keyword evidence="3 16" id="KW-0813">Transport</keyword>
<feature type="site" description="Required for activity" evidence="16">
    <location>
        <position position="373"/>
    </location>
</feature>
<gene>
    <name evidence="16" type="primary">atpA</name>
    <name evidence="20" type="ORF">SAMN06297229_0046</name>
</gene>
<sequence>MQLNSNEIAELIKKRIDQFEVVSEARNEGTIVSVIDGIIRVNGLADCMQGEMIELPGNRYAIALNLERDSVGAVVMGPYQDLQEGVKVKSTGRILEVPVGRNLLGRVVNTLGAPIDGKGPIDADGFEPVEKIAPGVIERQSVDQPVQTGYKSIDAMIPIGRGQRELVIGDRQTGKTALAVDAIINQKDSGIKCVYVAIGQKASTISSVVRKLEEHGALENTIIVAASASESAALQYLAAYSGCTMGEYFRDRGEDALIVYDDLSKQAVAYRQISLLLRRPPGREAYPGDVFYLHSRLLERAARVNADYVEKFTNGEVKGKTGSLTALPIIETQAGDVSAFVPTNVISITDGQIFLETDLFNAGIRPAVNAGVSVSRVGGAAQTKIIKKLGGGIRLALAQYRELAAFAQFASDLDEATRSQLEHGQRVTELMKQNQYEPMSVADMAVSIYAVEKGFLKDVEQSKILDFEAALIAFMKSEYAELMADINKTGNYNDDIDATLKEALTKFKKTQSW</sequence>
<dbReference type="GO" id="GO:0043531">
    <property type="term" value="F:ADP binding"/>
    <property type="evidence" value="ECO:0007669"/>
    <property type="project" value="TreeGrafter"/>
</dbReference>
<name>A0A1Y6ECW1_9GAMM</name>
<dbReference type="Pfam" id="PF00006">
    <property type="entry name" value="ATP-synt_ab"/>
    <property type="match status" value="1"/>
</dbReference>
<dbReference type="HAMAP" id="MF_01346">
    <property type="entry name" value="ATP_synth_alpha_bact"/>
    <property type="match status" value="1"/>
</dbReference>
<dbReference type="RefSeq" id="WP_086433259.1">
    <property type="nucleotide sequence ID" value="NZ_FXWH01000001.1"/>
</dbReference>
<evidence type="ECO:0000256" key="5">
    <source>
        <dbReference type="ARBA" id="ARBA00022519"/>
    </source>
</evidence>
<evidence type="ECO:0000256" key="12">
    <source>
        <dbReference type="ARBA" id="ARBA00023196"/>
    </source>
</evidence>
<dbReference type="EC" id="7.1.2.2" evidence="16"/>
<dbReference type="Gene3D" id="3.40.50.300">
    <property type="entry name" value="P-loop containing nucleotide triphosphate hydrolases"/>
    <property type="match status" value="1"/>
</dbReference>
<dbReference type="InterPro" id="IPR000194">
    <property type="entry name" value="ATPase_F1/V1/A1_a/bsu_nucl-bd"/>
</dbReference>
<dbReference type="InterPro" id="IPR004100">
    <property type="entry name" value="ATPase_F1/V1/A1_a/bsu_N"/>
</dbReference>
<dbReference type="PROSITE" id="PS00152">
    <property type="entry name" value="ATPASE_ALPHA_BETA"/>
    <property type="match status" value="1"/>
</dbReference>
<evidence type="ECO:0000256" key="2">
    <source>
        <dbReference type="ARBA" id="ARBA00004170"/>
    </source>
</evidence>